<proteinExistence type="predicted"/>
<feature type="compositionally biased region" description="Low complexity" evidence="1">
    <location>
        <begin position="339"/>
        <end position="353"/>
    </location>
</feature>
<feature type="compositionally biased region" description="Pro residues" evidence="1">
    <location>
        <begin position="158"/>
        <end position="169"/>
    </location>
</feature>
<evidence type="ECO:0000313" key="3">
    <source>
        <dbReference type="Proteomes" id="UP001165060"/>
    </source>
</evidence>
<feature type="region of interest" description="Disordered" evidence="1">
    <location>
        <begin position="267"/>
        <end position="296"/>
    </location>
</feature>
<reference evidence="2 3" key="1">
    <citation type="journal article" date="2023" name="Commun. Biol.">
        <title>Genome analysis of Parmales, the sister group of diatoms, reveals the evolutionary specialization of diatoms from phago-mixotrophs to photoautotrophs.</title>
        <authorList>
            <person name="Ban H."/>
            <person name="Sato S."/>
            <person name="Yoshikawa S."/>
            <person name="Yamada K."/>
            <person name="Nakamura Y."/>
            <person name="Ichinomiya M."/>
            <person name="Sato N."/>
            <person name="Blanc-Mathieu R."/>
            <person name="Endo H."/>
            <person name="Kuwata A."/>
            <person name="Ogata H."/>
        </authorList>
    </citation>
    <scope>NUCLEOTIDE SEQUENCE [LARGE SCALE GENOMIC DNA]</scope>
</reference>
<feature type="region of interest" description="Disordered" evidence="1">
    <location>
        <begin position="314"/>
        <end position="374"/>
    </location>
</feature>
<feature type="compositionally biased region" description="Low complexity" evidence="1">
    <location>
        <begin position="148"/>
        <end position="157"/>
    </location>
</feature>
<name>A0ABQ6M9E9_9STRA</name>
<organism evidence="2 3">
    <name type="scientific">Tetraparma gracilis</name>
    <dbReference type="NCBI Taxonomy" id="2962635"/>
    <lineage>
        <taxon>Eukaryota</taxon>
        <taxon>Sar</taxon>
        <taxon>Stramenopiles</taxon>
        <taxon>Ochrophyta</taxon>
        <taxon>Bolidophyceae</taxon>
        <taxon>Parmales</taxon>
        <taxon>Triparmaceae</taxon>
        <taxon>Tetraparma</taxon>
    </lineage>
</organism>
<accession>A0ABQ6M9E9</accession>
<feature type="region of interest" description="Disordered" evidence="1">
    <location>
        <begin position="97"/>
        <end position="177"/>
    </location>
</feature>
<keyword evidence="3" id="KW-1185">Reference proteome</keyword>
<evidence type="ECO:0000313" key="2">
    <source>
        <dbReference type="EMBL" id="GMI22119.1"/>
    </source>
</evidence>
<feature type="compositionally biased region" description="Pro residues" evidence="1">
    <location>
        <begin position="354"/>
        <end position="365"/>
    </location>
</feature>
<protein>
    <submittedName>
        <fullName evidence="2">Uncharacterized protein</fullName>
    </submittedName>
</protein>
<dbReference type="Proteomes" id="UP001165060">
    <property type="component" value="Unassembled WGS sequence"/>
</dbReference>
<gene>
    <name evidence="2" type="ORF">TeGR_g13618</name>
</gene>
<dbReference type="EMBL" id="BRYB01000073">
    <property type="protein sequence ID" value="GMI22119.1"/>
    <property type="molecule type" value="Genomic_DNA"/>
</dbReference>
<feature type="compositionally biased region" description="Low complexity" evidence="1">
    <location>
        <begin position="97"/>
        <end position="117"/>
    </location>
</feature>
<feature type="compositionally biased region" description="Low complexity" evidence="1">
    <location>
        <begin position="282"/>
        <end position="292"/>
    </location>
</feature>
<feature type="compositionally biased region" description="Polar residues" evidence="1">
    <location>
        <begin position="317"/>
        <end position="336"/>
    </location>
</feature>
<evidence type="ECO:0000256" key="1">
    <source>
        <dbReference type="SAM" id="MobiDB-lite"/>
    </source>
</evidence>
<feature type="region of interest" description="Disordered" evidence="1">
    <location>
        <begin position="629"/>
        <end position="657"/>
    </location>
</feature>
<sequence>MPLNRPLNSVGDTSSWQSNYNTSERFAARVKLYSKRTGRGVSRAASAVNSRAIEPVSRGVAVTAKEARHREERKRKGLSVYPVEICVRVWSVTVSQSNTASSAAAPKSPSDASTAAARKFLSNPSSRQSPVKKKALAATRAIRERASKLAPSRSRAPSPLPPPRPPTPAPRYTAPARPPLLPAPRYWPRSNVWLPAGSLFFSLTSDSTATAPPHTVCSAQPFVMCEPVVYWGDGLDALRREDAPWRPRSKLHHKAQRRLRRKLQAKLKAGTIGASEGEESADGAADGAADGGIPRVTSEPILNNVIMLDRDAHSRLPSPQDQTHPSARHVYSNSDDGSFADPAAPSFASVFRSPRPPPPPPPSSGPAPANLPITPQLLNATAGTDGRAELLRALAAFRPAPYEDFAANEKRCAFQRPLDSISRPELQSPSFEVEDAKSESLLHLDASLYVKQTSSISRAPLAFPPPPTMPEATPGAPPPRFTLPASSTVEEDRVVTLSLESFTSDRTVASFPISVGSLLSRRALADRVHDPTVPTEQTLTLIQPMEAKNKAWSVKVTISITVVPTEPYLPPYRRRQLLAFPSAMGGQSKFKQKKASGRGHRAAVSFGADSFTSTASADSLHRRPAFDDYRRGRPRLYSGESHASSDDDAAPKKRAPVDVGRMTMPAIKRALMIRRRNSRIARELEARRVDEQRKIDLLKHLHFDNHHRGAFYFSAAWYALLLFVAWRVFGHFLPQSAETVALGIMNETEVLVGVLKGVASDVAAGLHDDLAEGRAEVEWERGMNWMECGAELEWLDCKEMSGLEPAEQGEEVAKVKFGSRSIAFLQRLVMPESFEQDGLADPMYWPSF</sequence>
<comment type="caution">
    <text evidence="2">The sequence shown here is derived from an EMBL/GenBank/DDBJ whole genome shotgun (WGS) entry which is preliminary data.</text>
</comment>